<feature type="region of interest" description="Disordered" evidence="1">
    <location>
        <begin position="147"/>
        <end position="188"/>
    </location>
</feature>
<proteinExistence type="predicted"/>
<evidence type="ECO:0000256" key="1">
    <source>
        <dbReference type="SAM" id="MobiDB-lite"/>
    </source>
</evidence>
<dbReference type="AlphaFoldDB" id="A0A5M6D1S6"/>
<keyword evidence="2" id="KW-0732">Signal</keyword>
<gene>
    <name evidence="3" type="ORF">FYK55_18060</name>
</gene>
<sequence length="380" mass="42216">MKRWLAVMGLLQAAFLVTAARADDRSSLTEVVDGPCVLLHNGNVLFGQATKVGQVIYLTRKDGSAIQLSEDQVACTGASILELHEYRRNNRLTGDASQIQADARWCLRYGLIRQAAEDVLLAKSLAPSDPETQQLIRQVARRLKSITESDTSDQQDRWNQWQKTSVRQVSHEESSMPSVPEEPEPSIDEDSFNQFVTRIQPMLTNRCAGCHARSAKGVGDFPLHAAITSSWAPKRVAEDNLRSVMKFVDLDRPMESLLRTRAMDQHGGRRKSFGDSASPMMENLDGWLSTLRRPDETTNDPDFPSADSALAPSPPPELHRVSEELDGESPDTIPAPQLRGAIKSDASEPSEATAAKNVRRMPKVNNPFDPDIFNRRIRGH</sequence>
<feature type="compositionally biased region" description="Low complexity" evidence="1">
    <location>
        <begin position="300"/>
        <end position="311"/>
    </location>
</feature>
<feature type="region of interest" description="Disordered" evidence="1">
    <location>
        <begin position="291"/>
        <end position="380"/>
    </location>
</feature>
<accession>A0A5M6D1S6</accession>
<evidence type="ECO:0000313" key="4">
    <source>
        <dbReference type="Proteomes" id="UP000324479"/>
    </source>
</evidence>
<dbReference type="EMBL" id="VWOX01000010">
    <property type="protein sequence ID" value="KAA5541467.1"/>
    <property type="molecule type" value="Genomic_DNA"/>
</dbReference>
<evidence type="ECO:0008006" key="5">
    <source>
        <dbReference type="Google" id="ProtNLM"/>
    </source>
</evidence>
<evidence type="ECO:0000256" key="2">
    <source>
        <dbReference type="SAM" id="SignalP"/>
    </source>
</evidence>
<reference evidence="3 4" key="1">
    <citation type="submission" date="2019-08" db="EMBL/GenBank/DDBJ databases">
        <authorList>
            <person name="Dhanesh K."/>
            <person name="Kumar G."/>
            <person name="Sasikala C."/>
            <person name="Venkata Ramana C."/>
        </authorList>
    </citation>
    <scope>NUCLEOTIDE SEQUENCE [LARGE SCALE GENOMIC DNA]</scope>
    <source>
        <strain evidence="3 4">JC645</strain>
    </source>
</reference>
<dbReference type="Proteomes" id="UP000324479">
    <property type="component" value="Unassembled WGS sequence"/>
</dbReference>
<protein>
    <recommendedName>
        <fullName evidence="5">Cytochrome c domain-containing protein</fullName>
    </recommendedName>
</protein>
<dbReference type="RefSeq" id="WP_150077853.1">
    <property type="nucleotide sequence ID" value="NZ_VWOX01000010.1"/>
</dbReference>
<feature type="compositionally biased region" description="Polar residues" evidence="1">
    <location>
        <begin position="157"/>
        <end position="168"/>
    </location>
</feature>
<keyword evidence="4" id="KW-1185">Reference proteome</keyword>
<evidence type="ECO:0000313" key="3">
    <source>
        <dbReference type="EMBL" id="KAA5541467.1"/>
    </source>
</evidence>
<comment type="caution">
    <text evidence="3">The sequence shown here is derived from an EMBL/GenBank/DDBJ whole genome shotgun (WGS) entry which is preliminary data.</text>
</comment>
<feature type="chain" id="PRO_5024303396" description="Cytochrome c domain-containing protein" evidence="2">
    <location>
        <begin position="20"/>
        <end position="380"/>
    </location>
</feature>
<organism evidence="3 4">
    <name type="scientific">Roseiconus nitratireducens</name>
    <dbReference type="NCBI Taxonomy" id="2605748"/>
    <lineage>
        <taxon>Bacteria</taxon>
        <taxon>Pseudomonadati</taxon>
        <taxon>Planctomycetota</taxon>
        <taxon>Planctomycetia</taxon>
        <taxon>Pirellulales</taxon>
        <taxon>Pirellulaceae</taxon>
        <taxon>Roseiconus</taxon>
    </lineage>
</organism>
<feature type="signal peptide" evidence="2">
    <location>
        <begin position="1"/>
        <end position="19"/>
    </location>
</feature>
<name>A0A5M6D1S6_9BACT</name>